<dbReference type="EMBL" id="SHKR01000012">
    <property type="protein sequence ID" value="RZU15567.1"/>
    <property type="molecule type" value="Genomic_DNA"/>
</dbReference>
<evidence type="ECO:0000256" key="1">
    <source>
        <dbReference type="SAM" id="SignalP"/>
    </source>
</evidence>
<dbReference type="PANTHER" id="PTHR30032">
    <property type="entry name" value="N-ACETYLMURAMOYL-L-ALANINE AMIDASE-RELATED"/>
    <property type="match status" value="1"/>
</dbReference>
<dbReference type="InterPro" id="IPR013486">
    <property type="entry name" value="SpoIID/LytB"/>
</dbReference>
<evidence type="ECO:0000313" key="3">
    <source>
        <dbReference type="EMBL" id="RZU15567.1"/>
    </source>
</evidence>
<proteinExistence type="predicted"/>
<dbReference type="RefSeq" id="WP_130444240.1">
    <property type="nucleotide sequence ID" value="NZ_SHKR01000012.1"/>
</dbReference>
<comment type="caution">
    <text evidence="3">The sequence shown here is derived from an EMBL/GenBank/DDBJ whole genome shotgun (WGS) entry which is preliminary data.</text>
</comment>
<dbReference type="PANTHER" id="PTHR30032:SF4">
    <property type="entry name" value="AMIDASE ENHANCER"/>
    <property type="match status" value="1"/>
</dbReference>
<feature type="chain" id="PRO_5020704533" evidence="1">
    <location>
        <begin position="28"/>
        <end position="412"/>
    </location>
</feature>
<dbReference type="Proteomes" id="UP000292027">
    <property type="component" value="Unassembled WGS sequence"/>
</dbReference>
<feature type="signal peptide" evidence="1">
    <location>
        <begin position="1"/>
        <end position="27"/>
    </location>
</feature>
<accession>A0A4Q7WY87</accession>
<keyword evidence="1" id="KW-0732">Signal</keyword>
<evidence type="ECO:0000259" key="2">
    <source>
        <dbReference type="Pfam" id="PF08486"/>
    </source>
</evidence>
<evidence type="ECO:0000313" key="4">
    <source>
        <dbReference type="Proteomes" id="UP000292027"/>
    </source>
</evidence>
<dbReference type="GO" id="GO:0030288">
    <property type="term" value="C:outer membrane-bounded periplasmic space"/>
    <property type="evidence" value="ECO:0007669"/>
    <property type="project" value="TreeGrafter"/>
</dbReference>
<dbReference type="GO" id="GO:0030435">
    <property type="term" value="P:sporulation resulting in formation of a cellular spore"/>
    <property type="evidence" value="ECO:0007669"/>
    <property type="project" value="InterPro"/>
</dbReference>
<name>A0A4Q7WY87_9ACTN</name>
<reference evidence="3 4" key="1">
    <citation type="journal article" date="2015" name="Stand. Genomic Sci.">
        <title>Genomic Encyclopedia of Bacterial and Archaeal Type Strains, Phase III: the genomes of soil and plant-associated and newly described type strains.</title>
        <authorList>
            <person name="Whitman W.B."/>
            <person name="Woyke T."/>
            <person name="Klenk H.P."/>
            <person name="Zhou Y."/>
            <person name="Lilburn T.G."/>
            <person name="Beck B.J."/>
            <person name="De Vos P."/>
            <person name="Vandamme P."/>
            <person name="Eisen J.A."/>
            <person name="Garrity G."/>
            <person name="Hugenholtz P."/>
            <person name="Kyrpides N.C."/>
        </authorList>
    </citation>
    <scope>NUCLEOTIDE SEQUENCE [LARGE SCALE GENOMIC DNA]</scope>
    <source>
        <strain evidence="3 4">VKM Ac-2540</strain>
    </source>
</reference>
<dbReference type="AlphaFoldDB" id="A0A4Q7WY87"/>
<dbReference type="InterPro" id="IPR051922">
    <property type="entry name" value="Bact_Sporulation_Assoc"/>
</dbReference>
<feature type="domain" description="Sporulation stage II protein D amidase enhancer LytB N-terminal" evidence="2">
    <location>
        <begin position="193"/>
        <end position="282"/>
    </location>
</feature>
<dbReference type="NCBIfam" id="TIGR02669">
    <property type="entry name" value="SpoIID_LytB"/>
    <property type="match status" value="1"/>
</dbReference>
<protein>
    <submittedName>
        <fullName evidence="3">SpoIID/LytB domain protein</fullName>
    </submittedName>
</protein>
<dbReference type="Pfam" id="PF08486">
    <property type="entry name" value="SpoIID"/>
    <property type="match status" value="1"/>
</dbReference>
<keyword evidence="4" id="KW-1185">Reference proteome</keyword>
<sequence>MRTVPISARAIATIVLSSTVISATAQARQIVPTATVPDTTIMGRGFGHGRGLSQYGAQGAALAGKSVKQILDFYYPGTTAGKATGSIRVRVSADTTDGVRVGAVNKLSVRSFATGKVYVLPKASTRNQWSIDPNGERGTKLSSYDAKTKKWTLYKTFTGMAQFEGPAVIGLILPSGAVRRYRGALRAIDVSGTHLDTVNVVPLEYYLRGVVPREAVSSWRPAALQAQAVAARTYSVFHRDRASSKAYDLCDTTSCQVYGGYDSEETSTNNAIAATAGQIRLYKGKPIIAEFSSSNGGATATGDVPYQLMKADSWDAYPKNGNPNVTWTVTRSAADMQSVFAVGSIRYVRVLKRSGVGPGGGRALTIEAVGSKGKRVLTADQVRIRLHLKSGWISFPARKLDIPNNVVEEPGR</sequence>
<gene>
    <name evidence="3" type="ORF">EV645_3105</name>
</gene>
<organism evidence="3 4">
    <name type="scientific">Kribbella rubisoli</name>
    <dbReference type="NCBI Taxonomy" id="3075929"/>
    <lineage>
        <taxon>Bacteria</taxon>
        <taxon>Bacillati</taxon>
        <taxon>Actinomycetota</taxon>
        <taxon>Actinomycetes</taxon>
        <taxon>Propionibacteriales</taxon>
        <taxon>Kribbellaceae</taxon>
        <taxon>Kribbella</taxon>
    </lineage>
</organism>
<dbReference type="OrthoDB" id="9773852at2"/>
<dbReference type="InterPro" id="IPR013693">
    <property type="entry name" value="SpoIID/LytB_N"/>
</dbReference>